<dbReference type="RefSeq" id="WP_139468394.1">
    <property type="nucleotide sequence ID" value="NZ_VDMQ01000004.1"/>
</dbReference>
<gene>
    <name evidence="1" type="ORF">FHQ09_08565</name>
</gene>
<sequence length="104" mass="12346">MIKTPEIRMFPSHGRRWPLWGDVEHDELCLKPSDLDLSDELTLNLRALHDFWERHDTSFWTTPTATGWDTNENMRVWELAEAEVRRQLVDEVAQYGIAVEHRDD</sequence>
<comment type="caution">
    <text evidence="1">The sequence shown here is derived from an EMBL/GenBank/DDBJ whole genome shotgun (WGS) entry which is preliminary data.</text>
</comment>
<reference evidence="1 2" key="1">
    <citation type="submission" date="2019-06" db="EMBL/GenBank/DDBJ databases">
        <authorList>
            <person name="Mardanova A.M."/>
            <person name="Pudova D.S."/>
            <person name="Shagimardanova E.I."/>
            <person name="Gogoleva N.E."/>
            <person name="Lutfullin M.T."/>
            <person name="Hadieva G.F."/>
            <person name="Sharipova M.R."/>
        </authorList>
    </citation>
    <scope>NUCLEOTIDE SEQUENCE [LARGE SCALE GENOMIC DNA]</scope>
    <source>
        <strain evidence="1 2">MG-1</strain>
    </source>
</reference>
<dbReference type="Proteomes" id="UP000314223">
    <property type="component" value="Unassembled WGS sequence"/>
</dbReference>
<organism evidence="1 2">
    <name type="scientific">Brevibacterium sediminis</name>
    <dbReference type="NCBI Taxonomy" id="1857024"/>
    <lineage>
        <taxon>Bacteria</taxon>
        <taxon>Bacillati</taxon>
        <taxon>Actinomycetota</taxon>
        <taxon>Actinomycetes</taxon>
        <taxon>Micrococcales</taxon>
        <taxon>Brevibacteriaceae</taxon>
        <taxon>Brevibacterium</taxon>
    </lineage>
</organism>
<protein>
    <submittedName>
        <fullName evidence="1">Uncharacterized protein</fullName>
    </submittedName>
</protein>
<proteinExistence type="predicted"/>
<dbReference type="AlphaFoldDB" id="A0A5C4X219"/>
<evidence type="ECO:0000313" key="1">
    <source>
        <dbReference type="EMBL" id="TNM55258.1"/>
    </source>
</evidence>
<name>A0A5C4X219_9MICO</name>
<dbReference type="EMBL" id="VDMQ01000004">
    <property type="protein sequence ID" value="TNM55258.1"/>
    <property type="molecule type" value="Genomic_DNA"/>
</dbReference>
<accession>A0A5C4X219</accession>
<evidence type="ECO:0000313" key="2">
    <source>
        <dbReference type="Proteomes" id="UP000314223"/>
    </source>
</evidence>